<name>A0ABY7W104_9BACT</name>
<accession>A0ABY7W104</accession>
<dbReference type="Proteomes" id="UP001214250">
    <property type="component" value="Chromosome 2"/>
</dbReference>
<evidence type="ECO:0000313" key="2">
    <source>
        <dbReference type="Proteomes" id="UP001214250"/>
    </source>
</evidence>
<sequence length="242" mass="27411">MAFSLFVKNKTESFIIDNQGMAFQSATHEQVNQMLAPSIFSLQESSRGFELTMEQGTALLEGHLISEGTKVHLPSGREFIINQLNFVASIKSERVDIAKKEDIKSWTARGLIASIILCELLFITVFPSQLNGESNFKREYLLEEISEDLDILRKEVQENLRTKSKNNSVKSGILQDIKDSLDELANDIRLKPKAFNLAELEDVTDTLSQCEKLIQRLKISPFINDENLSLDKQALLDQVFTE</sequence>
<reference evidence="1 2" key="1">
    <citation type="submission" date="2023-02" db="EMBL/GenBank/DDBJ databases">
        <title>Genome sequence of Lentisphaera profundi SAORIC-696.</title>
        <authorList>
            <person name="Kim e."/>
            <person name="Cho J.-C."/>
            <person name="Choi A."/>
            <person name="Kang I."/>
        </authorList>
    </citation>
    <scope>NUCLEOTIDE SEQUENCE [LARGE SCALE GENOMIC DNA]</scope>
    <source>
        <strain evidence="1 2">SAORIC-696</strain>
    </source>
</reference>
<protein>
    <submittedName>
        <fullName evidence="1">Uncharacterized protein</fullName>
    </submittedName>
</protein>
<keyword evidence="2" id="KW-1185">Reference proteome</keyword>
<organism evidence="1 2">
    <name type="scientific">Lentisphaera profundi</name>
    <dbReference type="NCBI Taxonomy" id="1658616"/>
    <lineage>
        <taxon>Bacteria</taxon>
        <taxon>Pseudomonadati</taxon>
        <taxon>Lentisphaerota</taxon>
        <taxon>Lentisphaeria</taxon>
        <taxon>Lentisphaerales</taxon>
        <taxon>Lentisphaeraceae</taxon>
        <taxon>Lentisphaera</taxon>
    </lineage>
</organism>
<dbReference type="RefSeq" id="WP_274154099.1">
    <property type="nucleotide sequence ID" value="NZ_CP117812.1"/>
</dbReference>
<gene>
    <name evidence="1" type="ORF">PQO03_15495</name>
</gene>
<evidence type="ECO:0000313" key="1">
    <source>
        <dbReference type="EMBL" id="WDE99239.1"/>
    </source>
</evidence>
<proteinExistence type="predicted"/>
<dbReference type="EMBL" id="CP117812">
    <property type="protein sequence ID" value="WDE99239.1"/>
    <property type="molecule type" value="Genomic_DNA"/>
</dbReference>